<dbReference type="SUPFAM" id="SSF56349">
    <property type="entry name" value="DNA breaking-rejoining enzymes"/>
    <property type="match status" value="1"/>
</dbReference>
<name>L8J853_9GAMM</name>
<dbReference type="GO" id="GO:0006310">
    <property type="term" value="P:DNA recombination"/>
    <property type="evidence" value="ECO:0007669"/>
    <property type="project" value="UniProtKB-KW"/>
</dbReference>
<organism evidence="3 4">
    <name type="scientific">Photobacterium marinum</name>
    <dbReference type="NCBI Taxonomy" id="1056511"/>
    <lineage>
        <taxon>Bacteria</taxon>
        <taxon>Pseudomonadati</taxon>
        <taxon>Pseudomonadota</taxon>
        <taxon>Gammaproteobacteria</taxon>
        <taxon>Vibrionales</taxon>
        <taxon>Vibrionaceae</taxon>
        <taxon>Photobacterium</taxon>
    </lineage>
</organism>
<accession>L8J853</accession>
<keyword evidence="1" id="KW-0238">DNA-binding</keyword>
<gene>
    <name evidence="3" type="ORF">C942_03393</name>
</gene>
<dbReference type="Proteomes" id="UP000011134">
    <property type="component" value="Unassembled WGS sequence"/>
</dbReference>
<reference evidence="3 4" key="1">
    <citation type="submission" date="2012-12" db="EMBL/GenBank/DDBJ databases">
        <title>Genome Assembly of Photobacterium sp. AK15.</title>
        <authorList>
            <person name="Khatri I."/>
            <person name="Vaidya B."/>
            <person name="Srinivas T.N.R."/>
            <person name="Subramanian S."/>
            <person name="Pinnaka A."/>
        </authorList>
    </citation>
    <scope>NUCLEOTIDE SEQUENCE [LARGE SCALE GENOMIC DNA]</scope>
    <source>
        <strain evidence="3 4">AK15</strain>
    </source>
</reference>
<keyword evidence="2" id="KW-0233">DNA recombination</keyword>
<dbReference type="CDD" id="cd00397">
    <property type="entry name" value="DNA_BRE_C"/>
    <property type="match status" value="1"/>
</dbReference>
<comment type="caution">
    <text evidence="3">The sequence shown here is derived from an EMBL/GenBank/DDBJ whole genome shotgun (WGS) entry which is preliminary data.</text>
</comment>
<dbReference type="OrthoDB" id="9150036at2"/>
<dbReference type="AlphaFoldDB" id="L8J853"/>
<dbReference type="InterPro" id="IPR010998">
    <property type="entry name" value="Integrase_recombinase_N"/>
</dbReference>
<dbReference type="EMBL" id="AMZO01000036">
    <property type="protein sequence ID" value="ELR63724.1"/>
    <property type="molecule type" value="Genomic_DNA"/>
</dbReference>
<dbReference type="InterPro" id="IPR011010">
    <property type="entry name" value="DNA_brk_join_enz"/>
</dbReference>
<dbReference type="GO" id="GO:0003677">
    <property type="term" value="F:DNA binding"/>
    <property type="evidence" value="ECO:0007669"/>
    <property type="project" value="UniProtKB-KW"/>
</dbReference>
<evidence type="ECO:0000256" key="1">
    <source>
        <dbReference type="ARBA" id="ARBA00023125"/>
    </source>
</evidence>
<dbReference type="Gene3D" id="1.10.150.130">
    <property type="match status" value="1"/>
</dbReference>
<evidence type="ECO:0000256" key="2">
    <source>
        <dbReference type="ARBA" id="ARBA00023172"/>
    </source>
</evidence>
<protein>
    <recommendedName>
        <fullName evidence="5">Tyr recombinase domain-containing protein</fullName>
    </recommendedName>
</protein>
<evidence type="ECO:0008006" key="5">
    <source>
        <dbReference type="Google" id="ProtNLM"/>
    </source>
</evidence>
<proteinExistence type="predicted"/>
<dbReference type="RefSeq" id="WP_007470073.1">
    <property type="nucleotide sequence ID" value="NZ_AMZO01000036.1"/>
</dbReference>
<dbReference type="PATRIC" id="fig|1056511.3.peg.4317"/>
<keyword evidence="4" id="KW-1185">Reference proteome</keyword>
<evidence type="ECO:0000313" key="4">
    <source>
        <dbReference type="Proteomes" id="UP000011134"/>
    </source>
</evidence>
<dbReference type="Gene3D" id="1.10.443.10">
    <property type="entry name" value="Intergrase catalytic core"/>
    <property type="match status" value="1"/>
</dbReference>
<dbReference type="InterPro" id="IPR013762">
    <property type="entry name" value="Integrase-like_cat_sf"/>
</dbReference>
<evidence type="ECO:0000313" key="3">
    <source>
        <dbReference type="EMBL" id="ELR63724.1"/>
    </source>
</evidence>
<dbReference type="GO" id="GO:0015074">
    <property type="term" value="P:DNA integration"/>
    <property type="evidence" value="ECO:0007669"/>
    <property type="project" value="InterPro"/>
</dbReference>
<sequence>MNIERPLITYQHERKEVTHHILTLHSDNTIILMSAVNLFLKEKAYKSVKTSERYSSAIKRFFEFIINNNEQASLNFWREVQEGDIREWQGSIVQNRDKSHKQKPSDKTIYADACIVFDFYCWVRRNGFPTLINESETEWKYNYRDESRLLSSKNILSGNNPGYANIDTGNKRSRNSDSNKKVTIMSTENIKQLSLAYNDPVYSVMFLLALATGMREQGVCSFPYIGYGINGHIRPYPDITKTIPKDPKGKHPKTFDFTVIEKGSKIRTLKVNMAAWKVICKTYMPLYYERRKLFEKKHPDKNANAFFFLNKAGNPVTPKMVADRTYTAKQKLEHFDWSFHSSRDWYATMFIIKHLTRDKIDASHYDAAIEDALRRQLGHSDIRTTYMNYVRTASILLATQNGDLDFSLGKGDDFWGDITKGATNG</sequence>